<organism evidence="2 3">
    <name type="scientific">Segatella copri</name>
    <dbReference type="NCBI Taxonomy" id="165179"/>
    <lineage>
        <taxon>Bacteria</taxon>
        <taxon>Pseudomonadati</taxon>
        <taxon>Bacteroidota</taxon>
        <taxon>Bacteroidia</taxon>
        <taxon>Bacteroidales</taxon>
        <taxon>Prevotellaceae</taxon>
        <taxon>Segatella</taxon>
    </lineage>
</organism>
<dbReference type="RefSeq" id="WP_118086109.1">
    <property type="nucleotide sequence ID" value="NZ_QRVA01000039.1"/>
</dbReference>
<dbReference type="SMART" id="SM00671">
    <property type="entry name" value="SEL1"/>
    <property type="match status" value="13"/>
</dbReference>
<gene>
    <name evidence="2" type="ORF">DWY11_12630</name>
</gene>
<accession>A0A3R6AL77</accession>
<dbReference type="GO" id="GO:0036503">
    <property type="term" value="P:ERAD pathway"/>
    <property type="evidence" value="ECO:0007669"/>
    <property type="project" value="TreeGrafter"/>
</dbReference>
<dbReference type="EMBL" id="QRVA01000039">
    <property type="protein sequence ID" value="RGS12199.1"/>
    <property type="molecule type" value="Genomic_DNA"/>
</dbReference>
<name>A0A3R6AL77_9BACT</name>
<dbReference type="PANTHER" id="PTHR11102:SF160">
    <property type="entry name" value="ERAD-ASSOCIATED E3 UBIQUITIN-PROTEIN LIGASE COMPONENT HRD3"/>
    <property type="match status" value="1"/>
</dbReference>
<sequence>MEMIGILKRQAVIVLLFICFFPTMAVAQVDQFKLKQVLQDANAGDISACAYLGKMYYEGTGVAQNYHEAFKWYQKAADNGVTGAYTWLGVMYYNGQGVAQNYQKSFLGTKKAAENGAADAYVGLGVMYCKGQGVAQNYGEAIQWFQKAVDNGDAVAYGWLVGMYYNGQGVSQNYGEAFKWTKKAAEKGIADAYARLGVMYYKGQGVAQNYNEAFKWYQKAADNGIADACAYLGKMYYEGTGVAQNYNEAFKCFQKAADNGVTGAYTWLGVMYYDGQGVAQNYEKAFLWTKKAAENGAANAYVGLGVMYCNGQGVAQNYNEAFKWFQKAADNGVASAFAYLGEMYYAGTGVAQNYNEAFKWYQKAVDNGDADAYVGLGVMYCKGQGVAQNYNEAFKWYQKAADNGVASAFAYLGEMYYAGDGVAQNYNEAFKWFQKAADNGITTGIYYFLADMFYTGKTGITDYSQAKKYAELAIKNDTLDVVGHRILAKLYIHGYGVEKNIAKAEALIEQALAHCKKDGSSDYPCYTMDAKGELFWVMGDKVKAKEIYDSINKNAPDFYAKIGETELSKYMKVYKEVDVDDDIPIVVKKNEKVFAVVIANEKYQMEKAVQYAKNDGRVFAEYCRKTLGLPEKNIHYVTDATLNNLKYELKWLQNVMKVYRGEAKVIFYYAGHGIPDEQNKNGYLLPIDGYGSDVTTGYALDDLFKTLGNMPSKSVTIFLDACFSGAKRDGDMLASTRGVAIKVKQNAPQGNMVVFSAAQGDETAYPYNEFEHGLFTYYLLKKLQETKGDVTLGELGDYIKTKVEQQSIVVNGKLQSPSIMSAPLIGNDWKTWKLNK</sequence>
<dbReference type="Gene3D" id="3.40.50.1460">
    <property type="match status" value="1"/>
</dbReference>
<dbReference type="Pfam" id="PF08238">
    <property type="entry name" value="Sel1"/>
    <property type="match status" value="13"/>
</dbReference>
<evidence type="ECO:0000259" key="1">
    <source>
        <dbReference type="Pfam" id="PF00656"/>
    </source>
</evidence>
<dbReference type="Pfam" id="PF00656">
    <property type="entry name" value="Peptidase_C14"/>
    <property type="match status" value="1"/>
</dbReference>
<proteinExistence type="predicted"/>
<dbReference type="PANTHER" id="PTHR11102">
    <property type="entry name" value="SEL-1-LIKE PROTEIN"/>
    <property type="match status" value="1"/>
</dbReference>
<dbReference type="InterPro" id="IPR011990">
    <property type="entry name" value="TPR-like_helical_dom_sf"/>
</dbReference>
<dbReference type="AlphaFoldDB" id="A0A3R6AL77"/>
<dbReference type="InterPro" id="IPR006597">
    <property type="entry name" value="Sel1-like"/>
</dbReference>
<dbReference type="Gene3D" id="1.25.40.10">
    <property type="entry name" value="Tetratricopeptide repeat domain"/>
    <property type="match status" value="3"/>
</dbReference>
<dbReference type="GO" id="GO:0004197">
    <property type="term" value="F:cysteine-type endopeptidase activity"/>
    <property type="evidence" value="ECO:0007669"/>
    <property type="project" value="InterPro"/>
</dbReference>
<comment type="caution">
    <text evidence="2">The sequence shown here is derived from an EMBL/GenBank/DDBJ whole genome shotgun (WGS) entry which is preliminary data.</text>
</comment>
<protein>
    <recommendedName>
        <fullName evidence="1">Peptidase C14 caspase domain-containing protein</fullName>
    </recommendedName>
</protein>
<dbReference type="InterPro" id="IPR029030">
    <property type="entry name" value="Caspase-like_dom_sf"/>
</dbReference>
<evidence type="ECO:0000313" key="3">
    <source>
        <dbReference type="Proteomes" id="UP000283872"/>
    </source>
</evidence>
<dbReference type="InterPro" id="IPR050767">
    <property type="entry name" value="Sel1_AlgK"/>
</dbReference>
<dbReference type="InterPro" id="IPR011600">
    <property type="entry name" value="Pept_C14_caspase"/>
</dbReference>
<feature type="domain" description="Peptidase C14 caspase" evidence="1">
    <location>
        <begin position="594"/>
        <end position="822"/>
    </location>
</feature>
<reference evidence="2 3" key="1">
    <citation type="submission" date="2018-08" db="EMBL/GenBank/DDBJ databases">
        <title>A genome reference for cultivated species of the human gut microbiota.</title>
        <authorList>
            <person name="Zou Y."/>
            <person name="Xue W."/>
            <person name="Luo G."/>
        </authorList>
    </citation>
    <scope>NUCLEOTIDE SEQUENCE [LARGE SCALE GENOMIC DNA]</scope>
    <source>
        <strain evidence="2 3">AF24-12</strain>
    </source>
</reference>
<evidence type="ECO:0000313" key="2">
    <source>
        <dbReference type="EMBL" id="RGS12199.1"/>
    </source>
</evidence>
<dbReference type="SUPFAM" id="SSF52129">
    <property type="entry name" value="Caspase-like"/>
    <property type="match status" value="1"/>
</dbReference>
<dbReference type="Proteomes" id="UP000283872">
    <property type="component" value="Unassembled WGS sequence"/>
</dbReference>
<dbReference type="SUPFAM" id="SSF81901">
    <property type="entry name" value="HCP-like"/>
    <property type="match status" value="4"/>
</dbReference>